<evidence type="ECO:0000313" key="1">
    <source>
        <dbReference type="EMBL" id="WXB15438.1"/>
    </source>
</evidence>
<dbReference type="RefSeq" id="WP_394825066.1">
    <property type="nucleotide sequence ID" value="NZ_CP089984.1"/>
</dbReference>
<accession>A0ABZ2LX21</accession>
<organism evidence="1 2">
    <name type="scientific">Pendulispora albinea</name>
    <dbReference type="NCBI Taxonomy" id="2741071"/>
    <lineage>
        <taxon>Bacteria</taxon>
        <taxon>Pseudomonadati</taxon>
        <taxon>Myxococcota</taxon>
        <taxon>Myxococcia</taxon>
        <taxon>Myxococcales</taxon>
        <taxon>Sorangiineae</taxon>
        <taxon>Pendulisporaceae</taxon>
        <taxon>Pendulispora</taxon>
    </lineage>
</organism>
<dbReference type="Proteomes" id="UP001370348">
    <property type="component" value="Chromosome"/>
</dbReference>
<gene>
    <name evidence="1" type="ORF">LZC94_47410</name>
</gene>
<dbReference type="EMBL" id="CP089984">
    <property type="protein sequence ID" value="WXB15438.1"/>
    <property type="molecule type" value="Genomic_DNA"/>
</dbReference>
<evidence type="ECO:0000313" key="2">
    <source>
        <dbReference type="Proteomes" id="UP001370348"/>
    </source>
</evidence>
<name>A0ABZ2LX21_9BACT</name>
<protein>
    <submittedName>
        <fullName evidence="1">Uncharacterized protein</fullName>
    </submittedName>
</protein>
<sequence length="60" mass="7136">MSEARDQSINTIVLDLLEQAVGLNDRRERLRRYTTWTESELHEFEGSLDAQRTIDDKAWR</sequence>
<keyword evidence="2" id="KW-1185">Reference proteome</keyword>
<proteinExistence type="predicted"/>
<reference evidence="1 2" key="1">
    <citation type="submission" date="2021-12" db="EMBL/GenBank/DDBJ databases">
        <title>Discovery of the Pendulisporaceae a myxobacterial family with distinct sporulation behavior and unique specialized metabolism.</title>
        <authorList>
            <person name="Garcia R."/>
            <person name="Popoff A."/>
            <person name="Bader C.D."/>
            <person name="Loehr J."/>
            <person name="Walesch S."/>
            <person name="Walt C."/>
            <person name="Boldt J."/>
            <person name="Bunk B."/>
            <person name="Haeckl F.J.F.P.J."/>
            <person name="Gunesch A.P."/>
            <person name="Birkelbach J."/>
            <person name="Nuebel U."/>
            <person name="Pietschmann T."/>
            <person name="Bach T."/>
            <person name="Mueller R."/>
        </authorList>
    </citation>
    <scope>NUCLEOTIDE SEQUENCE [LARGE SCALE GENOMIC DNA]</scope>
    <source>
        <strain evidence="1 2">MSr11954</strain>
    </source>
</reference>